<dbReference type="InterPro" id="IPR036291">
    <property type="entry name" value="NAD(P)-bd_dom_sf"/>
</dbReference>
<dbReference type="NCBIfam" id="NF006168">
    <property type="entry name" value="PRK08309.1"/>
    <property type="match status" value="1"/>
</dbReference>
<dbReference type="SUPFAM" id="SSF51735">
    <property type="entry name" value="NAD(P)-binding Rossmann-fold domains"/>
    <property type="match status" value="1"/>
</dbReference>
<gene>
    <name evidence="1" type="ORF">B4102_3803</name>
</gene>
<evidence type="ECO:0000313" key="2">
    <source>
        <dbReference type="Proteomes" id="UP000075666"/>
    </source>
</evidence>
<name>A0A150KLG7_9BACI</name>
<organism evidence="1 2">
    <name type="scientific">Heyndrickxia sporothermodurans</name>
    <dbReference type="NCBI Taxonomy" id="46224"/>
    <lineage>
        <taxon>Bacteria</taxon>
        <taxon>Bacillati</taxon>
        <taxon>Bacillota</taxon>
        <taxon>Bacilli</taxon>
        <taxon>Bacillales</taxon>
        <taxon>Bacillaceae</taxon>
        <taxon>Heyndrickxia</taxon>
    </lineage>
</organism>
<accession>A0A150KLG7</accession>
<evidence type="ECO:0008006" key="3">
    <source>
        <dbReference type="Google" id="ProtNLM"/>
    </source>
</evidence>
<proteinExistence type="predicted"/>
<comment type="caution">
    <text evidence="1">The sequence shown here is derived from an EMBL/GenBank/DDBJ whole genome shotgun (WGS) entry which is preliminary data.</text>
</comment>
<dbReference type="Proteomes" id="UP000075666">
    <property type="component" value="Unassembled WGS sequence"/>
</dbReference>
<keyword evidence="2" id="KW-1185">Reference proteome</keyword>
<protein>
    <recommendedName>
        <fullName evidence="3">Short-chain dehydrogenase</fullName>
    </recommendedName>
</protein>
<evidence type="ECO:0000313" key="1">
    <source>
        <dbReference type="EMBL" id="KYC91545.1"/>
    </source>
</evidence>
<dbReference type="PATRIC" id="fig|46224.3.peg.922"/>
<reference evidence="1 2" key="1">
    <citation type="submission" date="2016-01" db="EMBL/GenBank/DDBJ databases">
        <title>Genome Sequences of Twelve Sporeforming Bacillus Species Isolated from Foods.</title>
        <authorList>
            <person name="Berendsen E.M."/>
            <person name="Wells-Bennik M.H."/>
            <person name="Krawcyk A.O."/>
            <person name="De Jong A."/>
            <person name="Holsappel S."/>
            <person name="Eijlander R.T."/>
            <person name="Kuipers O.P."/>
        </authorList>
    </citation>
    <scope>NUCLEOTIDE SEQUENCE [LARGE SCALE GENOMIC DNA]</scope>
    <source>
        <strain evidence="1 2">B4102</strain>
    </source>
</reference>
<sequence length="174" mass="19857">MLSNTSLWLMSKGYQVSVIGRNVNRMEGLISRSIDRSLIIPILVDYSDVALLKRNLRQAIERNGPIELVIAWIHSYAENALEIISKEVSHWNEGTWSLFHVLGSSRNLSEIKSEINVFDSCRYHQVQVGFVIENGHSRWLTNEEISQGVIDSVQNDKLTNIIGTLEPWEKRPLA</sequence>
<dbReference type="AlphaFoldDB" id="A0A150KLG7"/>
<dbReference type="STRING" id="46224.B4102_3803"/>
<dbReference type="EMBL" id="LQYN01000120">
    <property type="protein sequence ID" value="KYC91545.1"/>
    <property type="molecule type" value="Genomic_DNA"/>
</dbReference>